<dbReference type="Gene3D" id="3.20.20.70">
    <property type="entry name" value="Aldolase class I"/>
    <property type="match status" value="1"/>
</dbReference>
<feature type="active site" description="Schiff-base intermediate with substrate" evidence="3">
    <location>
        <position position="167"/>
    </location>
</feature>
<dbReference type="InterPro" id="IPR013785">
    <property type="entry name" value="Aldolase_TIM"/>
</dbReference>
<feature type="binding site" evidence="4">
    <location>
        <position position="51"/>
    </location>
    <ligand>
        <name>pyruvate</name>
        <dbReference type="ChEBI" id="CHEBI:15361"/>
    </ligand>
</feature>
<feature type="binding site" evidence="4">
    <location>
        <position position="209"/>
    </location>
    <ligand>
        <name>pyruvate</name>
        <dbReference type="ChEBI" id="CHEBI:15361"/>
    </ligand>
</feature>
<dbReference type="RefSeq" id="WP_092538702.1">
    <property type="nucleotide sequence ID" value="NZ_FNKQ01000004.1"/>
</dbReference>
<dbReference type="Pfam" id="PF00701">
    <property type="entry name" value="DHDPS"/>
    <property type="match status" value="1"/>
</dbReference>
<proteinExistence type="predicted"/>
<evidence type="ECO:0000313" key="5">
    <source>
        <dbReference type="EMBL" id="RDI70117.1"/>
    </source>
</evidence>
<evidence type="ECO:0000313" key="7">
    <source>
        <dbReference type="Proteomes" id="UP000199289"/>
    </source>
</evidence>
<evidence type="ECO:0000313" key="8">
    <source>
        <dbReference type="Proteomes" id="UP000255421"/>
    </source>
</evidence>
<dbReference type="InterPro" id="IPR020625">
    <property type="entry name" value="Schiff_base-form_aldolases_AS"/>
</dbReference>
<dbReference type="PANTHER" id="PTHR12128:SF66">
    <property type="entry name" value="4-HYDROXY-2-OXOGLUTARATE ALDOLASE, MITOCHONDRIAL"/>
    <property type="match status" value="1"/>
</dbReference>
<keyword evidence="8" id="KW-1185">Reference proteome</keyword>
<dbReference type="EMBL" id="QQST01000002">
    <property type="protein sequence ID" value="RDI70117.1"/>
    <property type="molecule type" value="Genomic_DNA"/>
</dbReference>
<dbReference type="PROSITE" id="PS00666">
    <property type="entry name" value="DHDPS_2"/>
    <property type="match status" value="1"/>
</dbReference>
<reference evidence="7" key="1">
    <citation type="submission" date="2016-10" db="EMBL/GenBank/DDBJ databases">
        <authorList>
            <person name="Varghese N."/>
            <person name="Submissions S."/>
        </authorList>
    </citation>
    <scope>NUCLEOTIDE SEQUENCE [LARGE SCALE GENOMIC DNA]</scope>
    <source>
        <strain evidence="7">CGMCC 1.12397</strain>
    </source>
</reference>
<dbReference type="PROSITE" id="PS00665">
    <property type="entry name" value="DHDPS_1"/>
    <property type="match status" value="1"/>
</dbReference>
<sequence length="301" mass="31736">MTDDVARRFEGAHCPLVTPFAGSDVDHEALGELVEHVLDGGVTGLVPCGTTGEFASLDAAEYRAVLETTVEYADGAPVMAGTAGTSVAETLDKIETAADVGADAALITLPYFHGSNDPAGDEAFVRRVADDAALPIYLYNIPACVGRPIAADSAVELAEHDRILGVKDSSGDFNYFSELLRRTPESFQLFEGFDSHFVPGLLFGSDGGVNALSNVIPEAFAAATDAAFDGDAEAARRIHEEHVAPLFQQCVEHGFGPATKAGLRARGVLETDEVRPPLVELDADARDEIASLVEDVVAAYE</sequence>
<dbReference type="Proteomes" id="UP000255421">
    <property type="component" value="Unassembled WGS sequence"/>
</dbReference>
<protein>
    <submittedName>
        <fullName evidence="6">4-hydroxy-tetrahydrodipicolinate synthase</fullName>
    </submittedName>
    <submittedName>
        <fullName evidence="5">Dihydrodipicolinate synthase family protein</fullName>
    </submittedName>
</protein>
<evidence type="ECO:0000256" key="2">
    <source>
        <dbReference type="ARBA" id="ARBA00023270"/>
    </source>
</evidence>
<dbReference type="SMART" id="SM01130">
    <property type="entry name" value="DHDPS"/>
    <property type="match status" value="1"/>
</dbReference>
<dbReference type="PANTHER" id="PTHR12128">
    <property type="entry name" value="DIHYDRODIPICOLINATE SYNTHASE"/>
    <property type="match status" value="1"/>
</dbReference>
<dbReference type="OrthoDB" id="350860at2157"/>
<dbReference type="Proteomes" id="UP000199289">
    <property type="component" value="Unassembled WGS sequence"/>
</dbReference>
<dbReference type="GO" id="GO:0044281">
    <property type="term" value="P:small molecule metabolic process"/>
    <property type="evidence" value="ECO:0007669"/>
    <property type="project" value="UniProtKB-ARBA"/>
</dbReference>
<dbReference type="SUPFAM" id="SSF51569">
    <property type="entry name" value="Aldolase"/>
    <property type="match status" value="1"/>
</dbReference>
<organism evidence="6 7">
    <name type="scientific">Halopelagius longus</name>
    <dbReference type="NCBI Taxonomy" id="1236180"/>
    <lineage>
        <taxon>Archaea</taxon>
        <taxon>Methanobacteriati</taxon>
        <taxon>Methanobacteriota</taxon>
        <taxon>Stenosarchaea group</taxon>
        <taxon>Halobacteria</taxon>
        <taxon>Halobacteriales</taxon>
        <taxon>Haloferacaceae</taxon>
    </lineage>
</organism>
<name>A0A1H1FGD9_9EURY</name>
<evidence type="ECO:0000256" key="3">
    <source>
        <dbReference type="PIRSR" id="PIRSR001365-1"/>
    </source>
</evidence>
<evidence type="ECO:0000313" key="6">
    <source>
        <dbReference type="EMBL" id="SDQ99884.1"/>
    </source>
</evidence>
<accession>A0A1H1FGD9</accession>
<evidence type="ECO:0000256" key="1">
    <source>
        <dbReference type="ARBA" id="ARBA00023239"/>
    </source>
</evidence>
<dbReference type="AlphaFoldDB" id="A0A1H1FGD9"/>
<reference evidence="6" key="2">
    <citation type="submission" date="2016-10" db="EMBL/GenBank/DDBJ databases">
        <authorList>
            <person name="de Groot N.N."/>
        </authorList>
    </citation>
    <scope>NUCLEOTIDE SEQUENCE [LARGE SCALE GENOMIC DNA]</scope>
    <source>
        <strain evidence="6">CGMCC 1.12397</strain>
    </source>
</reference>
<dbReference type="PIRSF" id="PIRSF001365">
    <property type="entry name" value="DHDPS"/>
    <property type="match status" value="1"/>
</dbReference>
<dbReference type="GO" id="GO:0008675">
    <property type="term" value="F:2-dehydro-3-deoxy-phosphogluconate aldolase activity"/>
    <property type="evidence" value="ECO:0007669"/>
    <property type="project" value="UniProtKB-ARBA"/>
</dbReference>
<feature type="active site" description="Proton donor/acceptor" evidence="3">
    <location>
        <position position="139"/>
    </location>
</feature>
<keyword evidence="1" id="KW-0456">Lyase</keyword>
<gene>
    <name evidence="5" type="ORF">DWB78_15955</name>
    <name evidence="6" type="ORF">SAMN05216278_3194</name>
</gene>
<evidence type="ECO:0000256" key="4">
    <source>
        <dbReference type="PIRSR" id="PIRSR001365-2"/>
    </source>
</evidence>
<reference evidence="5 8" key="3">
    <citation type="submission" date="2018-07" db="EMBL/GenBank/DDBJ databases">
        <title>Genome sequence of extremly halophilic archaeon Halopelagius longus strain BC12-B1.</title>
        <authorList>
            <person name="Zhang X."/>
        </authorList>
    </citation>
    <scope>NUCLEOTIDE SEQUENCE [LARGE SCALE GENOMIC DNA]</scope>
    <source>
        <strain evidence="5 8">BC12-B1</strain>
    </source>
</reference>
<dbReference type="GO" id="GO:0008840">
    <property type="term" value="F:4-hydroxy-tetrahydrodipicolinate synthase activity"/>
    <property type="evidence" value="ECO:0007669"/>
    <property type="project" value="TreeGrafter"/>
</dbReference>
<dbReference type="EMBL" id="FNKQ01000004">
    <property type="protein sequence ID" value="SDQ99884.1"/>
    <property type="molecule type" value="Genomic_DNA"/>
</dbReference>
<dbReference type="InterPro" id="IPR020624">
    <property type="entry name" value="Schiff_base-form_aldolases_CS"/>
</dbReference>
<keyword evidence="2" id="KW-0704">Schiff base</keyword>
<dbReference type="CDD" id="cd00408">
    <property type="entry name" value="DHDPS-like"/>
    <property type="match status" value="1"/>
</dbReference>
<dbReference type="InterPro" id="IPR002220">
    <property type="entry name" value="DapA-like"/>
</dbReference>
<dbReference type="PRINTS" id="PR00146">
    <property type="entry name" value="DHPICSNTHASE"/>
</dbReference>